<feature type="domain" description="UDENN" evidence="5">
    <location>
        <begin position="1"/>
        <end position="356"/>
    </location>
</feature>
<evidence type="ECO:0000313" key="10">
    <source>
        <dbReference type="RefSeq" id="XP_022239355.1"/>
    </source>
</evidence>
<dbReference type="RefSeq" id="XP_022239353.1">
    <property type="nucleotide sequence ID" value="XM_022383645.1"/>
</dbReference>
<evidence type="ECO:0000256" key="2">
    <source>
        <dbReference type="ARBA" id="ARBA00008641"/>
    </source>
</evidence>
<gene>
    <name evidence="7 8 9 10" type="primary">LOC106457651</name>
</gene>
<evidence type="ECO:0000256" key="4">
    <source>
        <dbReference type="ARBA" id="ARBA00022753"/>
    </source>
</evidence>
<keyword evidence="3" id="KW-0344">Guanine-nucleotide releasing factor</keyword>
<organism evidence="6 7">
    <name type="scientific">Limulus polyphemus</name>
    <name type="common">Atlantic horseshoe crab</name>
    <dbReference type="NCBI Taxonomy" id="6850"/>
    <lineage>
        <taxon>Eukaryota</taxon>
        <taxon>Metazoa</taxon>
        <taxon>Ecdysozoa</taxon>
        <taxon>Arthropoda</taxon>
        <taxon>Chelicerata</taxon>
        <taxon>Merostomata</taxon>
        <taxon>Xiphosura</taxon>
        <taxon>Limulidae</taxon>
        <taxon>Limulus</taxon>
    </lineage>
</organism>
<dbReference type="InterPro" id="IPR037516">
    <property type="entry name" value="Tripartite_DENN"/>
</dbReference>
<protein>
    <submittedName>
        <fullName evidence="7 8">Protein FAM45A-like</fullName>
    </submittedName>
</protein>
<evidence type="ECO:0000259" key="5">
    <source>
        <dbReference type="PROSITE" id="PS50211"/>
    </source>
</evidence>
<dbReference type="RefSeq" id="XP_013772539.1">
    <property type="nucleotide sequence ID" value="XM_013917085.2"/>
</dbReference>
<evidence type="ECO:0000313" key="6">
    <source>
        <dbReference type="Proteomes" id="UP000694941"/>
    </source>
</evidence>
<evidence type="ECO:0000313" key="8">
    <source>
        <dbReference type="RefSeq" id="XP_022239353.1"/>
    </source>
</evidence>
<keyword evidence="6" id="KW-1185">Reference proteome</keyword>
<proteinExistence type="inferred from homology"/>
<dbReference type="InterPro" id="IPR042431">
    <property type="entry name" value="FAM45"/>
</dbReference>
<name>A0ABM1B0X4_LIMPO</name>
<sequence>MEISSDLVAVGLIERDTNNDILWTWSYPSIAYEKRNLLIQKCGLECEPGSGGPIPPVTFRYCHHHRAWYYIYTTEVFDADKLPKVRQFALVLQTLEFNPEKYVNLSRILSKIYCKMGDPTAILNLYLSVIIRGSCTTEENGTFLSREFDQKAAFAASPIRNVINTFGLESILIYTALILKKRIIVYHHELDALLSFMRALPALVWHRQNWNILYPYMELSESECAELISLKTYAAGFTDASVETRTDLYDVFVNLAATEITVASHAKEAFGMSKTHKDIAMFMVRQAENTELSNQDIIREISSKTMELLNNLKSLSSEEEDGHPVVTLESLKEHKLAASLENFLWNLAVAEGFVKV</sequence>
<evidence type="ECO:0000256" key="1">
    <source>
        <dbReference type="ARBA" id="ARBA00004603"/>
    </source>
</evidence>
<dbReference type="RefSeq" id="XP_022239354.1">
    <property type="nucleotide sequence ID" value="XM_022383646.1"/>
</dbReference>
<reference evidence="7 8" key="1">
    <citation type="submission" date="2025-05" db="UniProtKB">
        <authorList>
            <consortium name="RefSeq"/>
        </authorList>
    </citation>
    <scope>IDENTIFICATION</scope>
    <source>
        <tissue evidence="7 8">Muscle</tissue>
    </source>
</reference>
<dbReference type="Pfam" id="PF08616">
    <property type="entry name" value="SPA"/>
    <property type="match status" value="1"/>
</dbReference>
<keyword evidence="4" id="KW-0967">Endosome</keyword>
<evidence type="ECO:0000313" key="7">
    <source>
        <dbReference type="RefSeq" id="XP_013772539.1"/>
    </source>
</evidence>
<dbReference type="PANTHER" id="PTHR28544:SF1">
    <property type="entry name" value="DENN DOMAIN-CONTAINING PROTEIN 10-RELATED"/>
    <property type="match status" value="1"/>
</dbReference>
<dbReference type="RefSeq" id="XP_022239355.1">
    <property type="nucleotide sequence ID" value="XM_022383647.1"/>
</dbReference>
<dbReference type="PROSITE" id="PS50211">
    <property type="entry name" value="DENN"/>
    <property type="match status" value="1"/>
</dbReference>
<dbReference type="PANTHER" id="PTHR28544">
    <property type="entry name" value="PROTEIN FAM45A-RELATED"/>
    <property type="match status" value="1"/>
</dbReference>
<evidence type="ECO:0000313" key="9">
    <source>
        <dbReference type="RefSeq" id="XP_022239354.1"/>
    </source>
</evidence>
<dbReference type="GeneID" id="106457651"/>
<comment type="similarity">
    <text evidence="2">Belongs to the DENND10 family.</text>
</comment>
<evidence type="ECO:0000256" key="3">
    <source>
        <dbReference type="ARBA" id="ARBA00022658"/>
    </source>
</evidence>
<dbReference type="Proteomes" id="UP000694941">
    <property type="component" value="Unplaced"/>
</dbReference>
<comment type="subcellular location">
    <subcellularLocation>
        <location evidence="1">Late endosome</location>
    </subcellularLocation>
</comment>
<accession>A0ABM1B0X4</accession>